<feature type="transmembrane region" description="Helical" evidence="9">
    <location>
        <begin position="257"/>
        <end position="279"/>
    </location>
</feature>
<dbReference type="EMBL" id="DS469826">
    <property type="protein sequence ID" value="EDO32416.1"/>
    <property type="molecule type" value="Genomic_DNA"/>
</dbReference>
<feature type="region of interest" description="Disordered" evidence="8">
    <location>
        <begin position="1"/>
        <end position="25"/>
    </location>
</feature>
<name>A7SV62_NEMVE</name>
<keyword evidence="7 9" id="KW-0472">Membrane</keyword>
<dbReference type="InterPro" id="IPR033370">
    <property type="entry name" value="COG1"/>
</dbReference>
<keyword evidence="9" id="KW-0812">Transmembrane</keyword>
<evidence type="ECO:0000256" key="4">
    <source>
        <dbReference type="ARBA" id="ARBA00022448"/>
    </source>
</evidence>
<dbReference type="HOGENOM" id="CLU_340760_0_0_1"/>
<sequence>MATPRNSPRSPSSPTSPRQTHQKTVPWDAEIDSDALFSSHTIDEIRALENKTRLERQILSKIRQFSVALLPVSTVDVVLLIVNGVVVDVVLLIVNGVVVDVVLLIVNGVVVDVVSLIVNGVVVDVVLLIVNGVVVDVVLLIVNGVVVGVVLLIANGVVVDVVILIVNGVVVDVVLLIVNGVVVDVVLLIVNGVVVDVVLLIVNGVVVDVVSLIVNGVVVDVVLLIVNGVVVDVVLLIVNGVVVGVVLLIANGVVVDVVILIVNGVVVDVVLLIVNGVVVDVMLLIVNNVVVGVILLIVNGGVVSSFPILQRQWAAISHFKESILQGSRALLKDATQTDEATADALCSILLLEESSPRQVFSEFLLARKSALQEIFHPSQHATSIKSQICEVVRVIRTSLYQIYTLFMYGLDGNSEIHEIKDNPSLLFQVLYKVTRRERSDPNSDEEALEGLFGPDFDLVTSARYLPKTVLGYRPHMRSFPATIPLRNIQANCEEWINMCLRDVSSGVAKLLKYIGTLKGLATIRDAIWNLLKEAAAAQASSDGLTWEDLCRTVLNKDMCLWDTFLRPLFSERAKTILRGLFNATVSSSKNMVTKSMDDLSDYHHTDPMVRWDRDLAGYVWHESANDGPLSILSVGNNATKDKDGGGLTLKSLACTPSIVSLCSSINDKLSVILEDAQYLIADPKPDNASPATPKQSIFVPPGTPRQSSFAQNEAGHQSPFDRYKDSSKIQTFLQDACFTAFNELLAFIDQLFTEHKSKLESDTSLCYDTTCIDRVLFMGRLCRAVPTQCTHLKHVMQGVVTQTESTPSRGTPRLTRSSSVARRKSSLLFERHG</sequence>
<keyword evidence="5" id="KW-0653">Protein transport</keyword>
<dbReference type="STRING" id="45351.A7SV62"/>
<feature type="transmembrane region" description="Helical" evidence="9">
    <location>
        <begin position="161"/>
        <end position="190"/>
    </location>
</feature>
<feature type="transmembrane region" description="Helical" evidence="9">
    <location>
        <begin position="224"/>
        <end position="250"/>
    </location>
</feature>
<dbReference type="AlphaFoldDB" id="A7SV62"/>
<dbReference type="Proteomes" id="UP000001593">
    <property type="component" value="Unassembled WGS sequence"/>
</dbReference>
<evidence type="ECO:0000256" key="2">
    <source>
        <dbReference type="ARBA" id="ARBA00006653"/>
    </source>
</evidence>
<dbReference type="PANTHER" id="PTHR31658:SF0">
    <property type="entry name" value="CONSERVED OLIGOMERIC GOLGI COMPLEX SUBUNIT 1"/>
    <property type="match status" value="1"/>
</dbReference>
<evidence type="ECO:0000256" key="9">
    <source>
        <dbReference type="SAM" id="Phobius"/>
    </source>
</evidence>
<comment type="subcellular location">
    <subcellularLocation>
        <location evidence="1">Golgi apparatus membrane</location>
        <topology evidence="1">Peripheral membrane protein</topology>
    </subcellularLocation>
</comment>
<dbReference type="GO" id="GO:0000139">
    <property type="term" value="C:Golgi membrane"/>
    <property type="evidence" value="ECO:0007669"/>
    <property type="project" value="UniProtKB-SubCell"/>
</dbReference>
<dbReference type="PhylomeDB" id="A7SV62"/>
<dbReference type="GO" id="GO:0006891">
    <property type="term" value="P:intra-Golgi vesicle-mediated transport"/>
    <property type="evidence" value="ECO:0007669"/>
    <property type="project" value="InterPro"/>
</dbReference>
<keyword evidence="6" id="KW-0333">Golgi apparatus</keyword>
<dbReference type="InParanoid" id="A7SV62"/>
<dbReference type="eggNOG" id="KOG2033">
    <property type="taxonomic scope" value="Eukaryota"/>
</dbReference>
<evidence type="ECO:0000313" key="10">
    <source>
        <dbReference type="EMBL" id="EDO32416.1"/>
    </source>
</evidence>
<reference evidence="10 11" key="1">
    <citation type="journal article" date="2007" name="Science">
        <title>Sea anemone genome reveals ancestral eumetazoan gene repertoire and genomic organization.</title>
        <authorList>
            <person name="Putnam N.H."/>
            <person name="Srivastava M."/>
            <person name="Hellsten U."/>
            <person name="Dirks B."/>
            <person name="Chapman J."/>
            <person name="Salamov A."/>
            <person name="Terry A."/>
            <person name="Shapiro H."/>
            <person name="Lindquist E."/>
            <person name="Kapitonov V.V."/>
            <person name="Jurka J."/>
            <person name="Genikhovich G."/>
            <person name="Grigoriev I.V."/>
            <person name="Lucas S.M."/>
            <person name="Steele R.E."/>
            <person name="Finnerty J.R."/>
            <person name="Technau U."/>
            <person name="Martindale M.Q."/>
            <person name="Rokhsar D.S."/>
        </authorList>
    </citation>
    <scope>NUCLEOTIDE SEQUENCE [LARGE SCALE GENOMIC DNA]</scope>
    <source>
        <strain evidence="11">CH2 X CH6</strain>
    </source>
</reference>
<feature type="transmembrane region" description="Helical" evidence="9">
    <location>
        <begin position="125"/>
        <end position="155"/>
    </location>
</feature>
<dbReference type="GO" id="GO:0017119">
    <property type="term" value="C:Golgi transport complex"/>
    <property type="evidence" value="ECO:0007669"/>
    <property type="project" value="InterPro"/>
</dbReference>
<feature type="transmembrane region" description="Helical" evidence="9">
    <location>
        <begin position="197"/>
        <end position="218"/>
    </location>
</feature>
<feature type="compositionally biased region" description="Polar residues" evidence="8">
    <location>
        <begin position="704"/>
        <end position="715"/>
    </location>
</feature>
<dbReference type="PANTHER" id="PTHR31658">
    <property type="entry name" value="CONSERVED OLIGOMERIC GOLGI COMPLEX SUBUNIT 1"/>
    <property type="match status" value="1"/>
</dbReference>
<keyword evidence="4" id="KW-0813">Transport</keyword>
<evidence type="ECO:0000256" key="6">
    <source>
        <dbReference type="ARBA" id="ARBA00023034"/>
    </source>
</evidence>
<feature type="transmembrane region" description="Helical" evidence="9">
    <location>
        <begin position="92"/>
        <end position="118"/>
    </location>
</feature>
<feature type="transmembrane region" description="Helical" evidence="9">
    <location>
        <begin position="285"/>
        <end position="309"/>
    </location>
</feature>
<gene>
    <name evidence="10" type="ORF">NEMVEDRAFT_v1g217973</name>
</gene>
<dbReference type="OMA" id="PILQRQW"/>
<evidence type="ECO:0000256" key="5">
    <source>
        <dbReference type="ARBA" id="ARBA00022927"/>
    </source>
</evidence>
<keyword evidence="11" id="KW-1185">Reference proteome</keyword>
<accession>A7SV62</accession>
<evidence type="ECO:0000256" key="7">
    <source>
        <dbReference type="ARBA" id="ARBA00023136"/>
    </source>
</evidence>
<dbReference type="GO" id="GO:0015031">
    <property type="term" value="P:protein transport"/>
    <property type="evidence" value="ECO:0007669"/>
    <property type="project" value="UniProtKB-KW"/>
</dbReference>
<keyword evidence="9" id="KW-1133">Transmembrane helix</keyword>
<feature type="region of interest" description="Disordered" evidence="8">
    <location>
        <begin position="684"/>
        <end position="722"/>
    </location>
</feature>
<proteinExistence type="inferred from homology"/>
<evidence type="ECO:0000313" key="11">
    <source>
        <dbReference type="Proteomes" id="UP000001593"/>
    </source>
</evidence>
<protein>
    <recommendedName>
        <fullName evidence="3">Conserved oligomeric Golgi complex subunit 1</fullName>
    </recommendedName>
</protein>
<feature type="transmembrane region" description="Helical" evidence="9">
    <location>
        <begin position="65"/>
        <end position="86"/>
    </location>
</feature>
<organism evidence="10 11">
    <name type="scientific">Nematostella vectensis</name>
    <name type="common">Starlet sea anemone</name>
    <dbReference type="NCBI Taxonomy" id="45351"/>
    <lineage>
        <taxon>Eukaryota</taxon>
        <taxon>Metazoa</taxon>
        <taxon>Cnidaria</taxon>
        <taxon>Anthozoa</taxon>
        <taxon>Hexacorallia</taxon>
        <taxon>Actiniaria</taxon>
        <taxon>Edwardsiidae</taxon>
        <taxon>Nematostella</taxon>
    </lineage>
</organism>
<dbReference type="GO" id="GO:0005794">
    <property type="term" value="C:Golgi apparatus"/>
    <property type="evidence" value="ECO:0000318"/>
    <property type="project" value="GO_Central"/>
</dbReference>
<evidence type="ECO:0000256" key="8">
    <source>
        <dbReference type="SAM" id="MobiDB-lite"/>
    </source>
</evidence>
<feature type="compositionally biased region" description="Low complexity" evidence="8">
    <location>
        <begin position="1"/>
        <end position="19"/>
    </location>
</feature>
<evidence type="ECO:0000256" key="3">
    <source>
        <dbReference type="ARBA" id="ARBA00020978"/>
    </source>
</evidence>
<comment type="similarity">
    <text evidence="2">Belongs to the COG1 family.</text>
</comment>
<evidence type="ECO:0000256" key="1">
    <source>
        <dbReference type="ARBA" id="ARBA00004395"/>
    </source>
</evidence>